<feature type="transmembrane region" description="Helical" evidence="5">
    <location>
        <begin position="37"/>
        <end position="56"/>
    </location>
</feature>
<dbReference type="GO" id="GO:0048038">
    <property type="term" value="F:quinone binding"/>
    <property type="evidence" value="ECO:0007669"/>
    <property type="project" value="UniProtKB-KW"/>
</dbReference>
<keyword evidence="4 5" id="KW-0472">Membrane</keyword>
<keyword evidence="5" id="KW-1278">Translocase</keyword>
<dbReference type="InterPro" id="IPR001750">
    <property type="entry name" value="ND/Mrp_TM"/>
</dbReference>
<dbReference type="GO" id="GO:0005886">
    <property type="term" value="C:plasma membrane"/>
    <property type="evidence" value="ECO:0007669"/>
    <property type="project" value="UniProtKB-SubCell"/>
</dbReference>
<keyword evidence="5" id="KW-0520">NAD</keyword>
<dbReference type="PANTHER" id="PTHR22773">
    <property type="entry name" value="NADH DEHYDROGENASE"/>
    <property type="match status" value="1"/>
</dbReference>
<dbReference type="AlphaFoldDB" id="A0A512N777"/>
<feature type="transmembrane region" description="Helical" evidence="5">
    <location>
        <begin position="322"/>
        <end position="346"/>
    </location>
</feature>
<feature type="transmembrane region" description="Helical" evidence="5">
    <location>
        <begin position="444"/>
        <end position="464"/>
    </location>
</feature>
<comment type="caution">
    <text evidence="8">The sequence shown here is derived from an EMBL/GenBank/DDBJ whole genome shotgun (WGS) entry which is preliminary data.</text>
</comment>
<feature type="transmembrane region" description="Helical" evidence="5">
    <location>
        <begin position="15"/>
        <end position="30"/>
    </location>
</feature>
<dbReference type="InterPro" id="IPR010096">
    <property type="entry name" value="NADH-Q_OxRdtase_suN/2"/>
</dbReference>
<feature type="transmembrane region" description="Helical" evidence="5">
    <location>
        <begin position="273"/>
        <end position="291"/>
    </location>
</feature>
<feature type="transmembrane region" description="Helical" evidence="5">
    <location>
        <begin position="103"/>
        <end position="121"/>
    </location>
</feature>
<dbReference type="GO" id="GO:0042773">
    <property type="term" value="P:ATP synthesis coupled electron transport"/>
    <property type="evidence" value="ECO:0007669"/>
    <property type="project" value="InterPro"/>
</dbReference>
<gene>
    <name evidence="5 8" type="primary">nuoN</name>
    <name evidence="8" type="ORF">RSO01_20020</name>
</gene>
<comment type="subunit">
    <text evidence="5">NDH-1 is composed of 14 different subunits. Subunits NuoA, H, J, K, L, M, N constitute the membrane sector of the complex.</text>
</comment>
<reference evidence="8 9" key="1">
    <citation type="submission" date="2019-07" db="EMBL/GenBank/DDBJ databases">
        <title>Whole genome shotgun sequence of Reyranella soli NBRC 108950.</title>
        <authorList>
            <person name="Hosoyama A."/>
            <person name="Uohara A."/>
            <person name="Ohji S."/>
            <person name="Ichikawa N."/>
        </authorList>
    </citation>
    <scope>NUCLEOTIDE SEQUENCE [LARGE SCALE GENOMIC DNA]</scope>
    <source>
        <strain evidence="8 9">NBRC 108950</strain>
    </source>
</reference>
<keyword evidence="2 5" id="KW-0812">Transmembrane</keyword>
<feature type="transmembrane region" description="Helical" evidence="5">
    <location>
        <begin position="404"/>
        <end position="423"/>
    </location>
</feature>
<evidence type="ECO:0000256" key="2">
    <source>
        <dbReference type="ARBA" id="ARBA00022692"/>
    </source>
</evidence>
<organism evidence="8 9">
    <name type="scientific">Reyranella soli</name>
    <dbReference type="NCBI Taxonomy" id="1230389"/>
    <lineage>
        <taxon>Bacteria</taxon>
        <taxon>Pseudomonadati</taxon>
        <taxon>Pseudomonadota</taxon>
        <taxon>Alphaproteobacteria</taxon>
        <taxon>Hyphomicrobiales</taxon>
        <taxon>Reyranellaceae</taxon>
        <taxon>Reyranella</taxon>
    </lineage>
</organism>
<feature type="domain" description="NADH:quinone oxidoreductase/Mrp antiporter transmembrane" evidence="7">
    <location>
        <begin position="123"/>
        <end position="416"/>
    </location>
</feature>
<dbReference type="EMBL" id="BKAJ01000032">
    <property type="protein sequence ID" value="GEP54836.1"/>
    <property type="molecule type" value="Genomic_DNA"/>
</dbReference>
<keyword evidence="5" id="KW-1003">Cell membrane</keyword>
<evidence type="ECO:0000256" key="6">
    <source>
        <dbReference type="RuleBase" id="RU000320"/>
    </source>
</evidence>
<evidence type="ECO:0000256" key="4">
    <source>
        <dbReference type="ARBA" id="ARBA00023136"/>
    </source>
</evidence>
<feature type="transmembrane region" description="Helical" evidence="5">
    <location>
        <begin position="76"/>
        <end position="96"/>
    </location>
</feature>
<keyword evidence="5" id="KW-0874">Quinone</keyword>
<proteinExistence type="inferred from homology"/>
<dbReference type="GO" id="GO:0050136">
    <property type="term" value="F:NADH dehydrogenase (quinone) (non-electrogenic) activity"/>
    <property type="evidence" value="ECO:0007669"/>
    <property type="project" value="UniProtKB-UniRule"/>
</dbReference>
<comment type="function">
    <text evidence="5">NDH-1 shuttles electrons from NADH, via FMN and iron-sulfur (Fe-S) centers, to quinones in the respiratory chain. The immediate electron acceptor for the enzyme in this species is believed to be ubiquinone. Couples the redox reaction to proton translocation (for every two electrons transferred, four hydrogen ions are translocated across the cytoplasmic membrane), and thus conserves the redox energy in a proton gradient.</text>
</comment>
<evidence type="ECO:0000256" key="1">
    <source>
        <dbReference type="ARBA" id="ARBA00004127"/>
    </source>
</evidence>
<dbReference type="Proteomes" id="UP000321058">
    <property type="component" value="Unassembled WGS sequence"/>
</dbReference>
<dbReference type="GO" id="GO:0008137">
    <property type="term" value="F:NADH dehydrogenase (ubiquinone) activity"/>
    <property type="evidence" value="ECO:0007669"/>
    <property type="project" value="InterPro"/>
</dbReference>
<keyword evidence="9" id="KW-1185">Reference proteome</keyword>
<keyword evidence="5" id="KW-0830">Ubiquinone</keyword>
<feature type="transmembrane region" description="Helical" evidence="5">
    <location>
        <begin position="158"/>
        <end position="182"/>
    </location>
</feature>
<dbReference type="EC" id="7.1.1.-" evidence="5"/>
<comment type="catalytic activity">
    <reaction evidence="5">
        <text>a quinone + NADH + 5 H(+)(in) = a quinol + NAD(+) + 4 H(+)(out)</text>
        <dbReference type="Rhea" id="RHEA:57888"/>
        <dbReference type="ChEBI" id="CHEBI:15378"/>
        <dbReference type="ChEBI" id="CHEBI:24646"/>
        <dbReference type="ChEBI" id="CHEBI:57540"/>
        <dbReference type="ChEBI" id="CHEBI:57945"/>
        <dbReference type="ChEBI" id="CHEBI:132124"/>
    </reaction>
</comment>
<dbReference type="NCBIfam" id="NF004440">
    <property type="entry name" value="PRK05777.1-3"/>
    <property type="match status" value="1"/>
</dbReference>
<feature type="transmembrane region" description="Helical" evidence="5">
    <location>
        <begin position="239"/>
        <end position="261"/>
    </location>
</feature>
<comment type="subcellular location">
    <subcellularLocation>
        <location evidence="5">Cell membrane</location>
        <topology evidence="5">Multi-pass membrane protein</topology>
    </subcellularLocation>
    <subcellularLocation>
        <location evidence="1">Endomembrane system</location>
        <topology evidence="1">Multi-pass membrane protein</topology>
    </subcellularLocation>
    <subcellularLocation>
        <location evidence="6">Membrane</location>
        <topology evidence="6">Multi-pass membrane protein</topology>
    </subcellularLocation>
</comment>
<comment type="similarity">
    <text evidence="5">Belongs to the complex I subunit 2 family.</text>
</comment>
<accession>A0A512N777</accession>
<dbReference type="NCBIfam" id="TIGR01770">
    <property type="entry name" value="NDH_I_N"/>
    <property type="match status" value="1"/>
</dbReference>
<evidence type="ECO:0000256" key="3">
    <source>
        <dbReference type="ARBA" id="ARBA00022989"/>
    </source>
</evidence>
<sequence>MVVGLESWTLARPELFLAAVTALLLIYGVVRGEASTAFVAVSTSAALLVTAVLLFMPYREGTAFASLFIVDRLTTTMKALVLVGAAVTVLMSRAYFEQAKAWRFEYPLLVALATLGMMLMISANDLMALYVGLELQSLALYVVAAFQRDSIRSTEAGVKYFVLGSVASGMLLFGASLIYGFCGGTAFVEISKALIDGKGAEAGVIIGLVFVVAGLAFKVSAVPFHMWTPDVYEGAPTPVTALFAVAPKIAAMSLLVSVLMGPFKPLFAQWQQIIVAASVLSMALGAFAALRQQNIKRLMAYSSIGNVGYILLGLASGSEKGIQAVVFYLAIYLVMTLGVFATILLMKRRGVMVEGIGDLSGLARSHPMMAFALLLFMFSLAGIPPLAGFWGKLYIFMAAVEAKLYWPAVLGVLASVVASYYYLRIVKVMYFDEPAAEALDQPVFGVNRVVAFASAVLVAVFSLAPQPLSVVAAAAAKGLFP</sequence>
<protein>
    <recommendedName>
        <fullName evidence="5">NADH-quinone oxidoreductase subunit N</fullName>
        <ecNumber evidence="5">7.1.1.-</ecNumber>
    </recommendedName>
    <alternativeName>
        <fullName evidence="5">NADH dehydrogenase I subunit N</fullName>
    </alternativeName>
    <alternativeName>
        <fullName evidence="5">NDH-1 subunit N</fullName>
    </alternativeName>
</protein>
<dbReference type="Pfam" id="PF00361">
    <property type="entry name" value="Proton_antipo_M"/>
    <property type="match status" value="1"/>
</dbReference>
<evidence type="ECO:0000256" key="5">
    <source>
        <dbReference type="HAMAP-Rule" id="MF_00445"/>
    </source>
</evidence>
<dbReference type="GO" id="GO:0012505">
    <property type="term" value="C:endomembrane system"/>
    <property type="evidence" value="ECO:0007669"/>
    <property type="project" value="UniProtKB-SubCell"/>
</dbReference>
<evidence type="ECO:0000313" key="9">
    <source>
        <dbReference type="Proteomes" id="UP000321058"/>
    </source>
</evidence>
<keyword evidence="3 5" id="KW-1133">Transmembrane helix</keyword>
<dbReference type="PRINTS" id="PR01434">
    <property type="entry name" value="NADHDHGNASE5"/>
</dbReference>
<keyword evidence="5" id="KW-0813">Transport</keyword>
<name>A0A512N777_9HYPH</name>
<dbReference type="RefSeq" id="WP_147148769.1">
    <property type="nucleotide sequence ID" value="NZ_BKAJ01000032.1"/>
</dbReference>
<dbReference type="HAMAP" id="MF_00445">
    <property type="entry name" value="NDH1_NuoN_1"/>
    <property type="match status" value="1"/>
</dbReference>
<feature type="transmembrane region" description="Helical" evidence="5">
    <location>
        <begin position="202"/>
        <end position="227"/>
    </location>
</feature>
<evidence type="ECO:0000259" key="7">
    <source>
        <dbReference type="Pfam" id="PF00361"/>
    </source>
</evidence>
<feature type="transmembrane region" description="Helical" evidence="5">
    <location>
        <begin position="298"/>
        <end position="316"/>
    </location>
</feature>
<evidence type="ECO:0000313" key="8">
    <source>
        <dbReference type="EMBL" id="GEP54836.1"/>
    </source>
</evidence>
<dbReference type="OrthoDB" id="9811718at2"/>
<feature type="transmembrane region" description="Helical" evidence="5">
    <location>
        <begin position="367"/>
        <end position="384"/>
    </location>
</feature>